<comment type="caution">
    <text evidence="1">The sequence shown here is derived from an EMBL/GenBank/DDBJ whole genome shotgun (WGS) entry which is preliminary data.</text>
</comment>
<dbReference type="EMBL" id="MDJW01000009">
    <property type="protein sequence ID" value="OUE19983.1"/>
    <property type="molecule type" value="Genomic_DNA"/>
</dbReference>
<dbReference type="AlphaFoldDB" id="A0A251Y7I5"/>
<accession>A0A251Y7I5</accession>
<gene>
    <name evidence="1" type="ORF">BFL34_02131</name>
</gene>
<name>A0A251Y7I5_9MICO</name>
<dbReference type="Proteomes" id="UP000194837">
    <property type="component" value="Unassembled WGS sequence"/>
</dbReference>
<evidence type="ECO:0000313" key="1">
    <source>
        <dbReference type="EMBL" id="OUE19983.1"/>
    </source>
</evidence>
<sequence>MVVLVDRWVGASSLLLPTLARLLLRVRAVRMTDARPREAGTGVR</sequence>
<reference evidence="1 2" key="1">
    <citation type="submission" date="2016-08" db="EMBL/GenBank/DDBJ databases">
        <title>Genome sequence of Clavibacter michiganensis spp strain CFBP7494.</title>
        <authorList>
            <person name="Thapa S.P."/>
            <person name="Coaker G."/>
            <person name="Jacques M.-A."/>
        </authorList>
    </citation>
    <scope>NUCLEOTIDE SEQUENCE [LARGE SCALE GENOMIC DNA]</scope>
    <source>
        <strain evidence="1">CFBP7494</strain>
    </source>
</reference>
<evidence type="ECO:0000313" key="2">
    <source>
        <dbReference type="Proteomes" id="UP000194837"/>
    </source>
</evidence>
<protein>
    <submittedName>
        <fullName evidence="1">Uncharacterized protein</fullName>
    </submittedName>
</protein>
<organism evidence="1 2">
    <name type="scientific">Clavibacter michiganensis</name>
    <dbReference type="NCBI Taxonomy" id="28447"/>
    <lineage>
        <taxon>Bacteria</taxon>
        <taxon>Bacillati</taxon>
        <taxon>Actinomycetota</taxon>
        <taxon>Actinomycetes</taxon>
        <taxon>Micrococcales</taxon>
        <taxon>Microbacteriaceae</taxon>
        <taxon>Clavibacter</taxon>
    </lineage>
</organism>
<proteinExistence type="predicted"/>